<feature type="domain" description="BTB" evidence="3">
    <location>
        <begin position="325"/>
        <end position="394"/>
    </location>
</feature>
<dbReference type="Pfam" id="PF07707">
    <property type="entry name" value="BACK"/>
    <property type="match status" value="1"/>
</dbReference>
<dbReference type="Pfam" id="PF00651">
    <property type="entry name" value="BTB"/>
    <property type="match status" value="2"/>
</dbReference>
<dbReference type="PANTHER" id="PTHR47457:SF1">
    <property type="entry name" value="BTB DOMAIN-CONTAINING PROTEIN-RELATED"/>
    <property type="match status" value="1"/>
</dbReference>
<dbReference type="Gene3D" id="3.30.710.10">
    <property type="entry name" value="Potassium Channel Kv1.1, Chain A"/>
    <property type="match status" value="2"/>
</dbReference>
<feature type="domain" description="BTB" evidence="3">
    <location>
        <begin position="187"/>
        <end position="247"/>
    </location>
</feature>
<evidence type="ECO:0000313" key="5">
    <source>
        <dbReference type="Proteomes" id="UP000824469"/>
    </source>
</evidence>
<dbReference type="SUPFAM" id="SSF49785">
    <property type="entry name" value="Galactose-binding domain-like"/>
    <property type="match status" value="1"/>
</dbReference>
<dbReference type="SMART" id="SM00875">
    <property type="entry name" value="BACK"/>
    <property type="match status" value="1"/>
</dbReference>
<accession>A0AA38CIW9</accession>
<dbReference type="CDD" id="cd18186">
    <property type="entry name" value="BTB_POZ_ZBTB_KLHL-like"/>
    <property type="match status" value="1"/>
</dbReference>
<dbReference type="Pfam" id="PF00754">
    <property type="entry name" value="F5_F8_type_C"/>
    <property type="match status" value="1"/>
</dbReference>
<dbReference type="EMBL" id="JAHRHJ020000010">
    <property type="protein sequence ID" value="KAH9297739.1"/>
    <property type="molecule type" value="Genomic_DNA"/>
</dbReference>
<dbReference type="Gene3D" id="1.25.40.420">
    <property type="match status" value="1"/>
</dbReference>
<dbReference type="InterPro" id="IPR011333">
    <property type="entry name" value="SKP1/BTB/POZ_sf"/>
</dbReference>
<organism evidence="4 5">
    <name type="scientific">Taxus chinensis</name>
    <name type="common">Chinese yew</name>
    <name type="synonym">Taxus wallichiana var. chinensis</name>
    <dbReference type="NCBI Taxonomy" id="29808"/>
    <lineage>
        <taxon>Eukaryota</taxon>
        <taxon>Viridiplantae</taxon>
        <taxon>Streptophyta</taxon>
        <taxon>Embryophyta</taxon>
        <taxon>Tracheophyta</taxon>
        <taxon>Spermatophyta</taxon>
        <taxon>Pinopsida</taxon>
        <taxon>Pinidae</taxon>
        <taxon>Conifers II</taxon>
        <taxon>Cupressales</taxon>
        <taxon>Taxaceae</taxon>
        <taxon>Taxus</taxon>
    </lineage>
</organism>
<protein>
    <recommendedName>
        <fullName evidence="3">BTB domain-containing protein</fullName>
    </recommendedName>
</protein>
<comment type="pathway">
    <text evidence="2">Protein modification; protein ubiquitination.</text>
</comment>
<reference evidence="4 5" key="1">
    <citation type="journal article" date="2021" name="Nat. Plants">
        <title>The Taxus genome provides insights into paclitaxel biosynthesis.</title>
        <authorList>
            <person name="Xiong X."/>
            <person name="Gou J."/>
            <person name="Liao Q."/>
            <person name="Li Y."/>
            <person name="Zhou Q."/>
            <person name="Bi G."/>
            <person name="Li C."/>
            <person name="Du R."/>
            <person name="Wang X."/>
            <person name="Sun T."/>
            <person name="Guo L."/>
            <person name="Liang H."/>
            <person name="Lu P."/>
            <person name="Wu Y."/>
            <person name="Zhang Z."/>
            <person name="Ro D.K."/>
            <person name="Shang Y."/>
            <person name="Huang S."/>
            <person name="Yan J."/>
        </authorList>
    </citation>
    <scope>NUCLEOTIDE SEQUENCE [LARGE SCALE GENOMIC DNA]</scope>
    <source>
        <strain evidence="4">Ta-2019</strain>
    </source>
</reference>
<dbReference type="Gene3D" id="2.60.120.260">
    <property type="entry name" value="Galactose-binding domain-like"/>
    <property type="match status" value="1"/>
</dbReference>
<evidence type="ECO:0000256" key="1">
    <source>
        <dbReference type="ARBA" id="ARBA00002668"/>
    </source>
</evidence>
<dbReference type="InterPro" id="IPR011705">
    <property type="entry name" value="BACK"/>
</dbReference>
<dbReference type="Proteomes" id="UP000824469">
    <property type="component" value="Unassembled WGS sequence"/>
</dbReference>
<dbReference type="OMA" id="ISLWKHV"/>
<comment type="function">
    <text evidence="1">May act as a substrate-specific adapter of an E3 ubiquitin-protein ligase complex (CUL3-RBX1-BTB) which mediates the ubiquitination and subsequent proteasomal degradation of target proteins.</text>
</comment>
<sequence length="800" mass="90970">MESFNWLVIVPPFECKWLMEEELKFREAGRGCIAFEAYADNDITLVFKEQAGSKHYHYRRDNTPNYTIVLGSHRNRRLKIEVDGVSVVDEVGLGLCSASGFESYWISIYDGLISIGKGGDPGHNLMFQWMDNQPKSKVQYVGLSSWDKHVCYRNIRVLPSRDLNSKQEEGLGEVEGLGWFLESWELADLRIVVGSEGRIVPAHRVVFALCCSGVLVEKGVIELSHVEYPILHTMLRYLYTGRTQVLESQLGPLSELSEELGVDSLAVQCKEMKDALKDTSFREDHNLEILHSPPVKFLRNHSAFSSDIPIDVQKLKHLLQTGDYSDVDIYIEDHGLVTQAHKLVLSVWSAPFAKMFTNGMCESKCSEVCLRDISPEAFLAMLEFMYSGQLDIDEKQDMGSILLPLILLADQFGIYLLRQECCEYLLESLSEDSVCPIMQVVASMPGCRPLEESCEEYCSKHFDYCTTASMGFRMLEEASFMRIIQHPDLVVTSEERVLDAVLTWGSQIEDCRGWEAINEHLEACIPATVFGQRLQHLNDLLPLVRFPIMPLALLQKLEQSNLSQHIPVFWELVTEALMYLTSDTSSLANEQKQLSKVFEINNQSRLSSCIRFHHRPTSFKELMYICDGDHNGVIYYAGTSYGEHPWMNPVLTKNISVSASSPLSRFTDAKALVSRRYQATSLAGPCIEDGKLCAWWKVDLDKDHQLMCNYYTLRQDGSMGYIRSWSLQGSLDGQHWTDLRVHISDQTICRPGQFASWPIHGANAYLPFRFFRVALTGPTTSSSNPWNLCVCYLELYGYFK</sequence>
<dbReference type="InterPro" id="IPR000421">
    <property type="entry name" value="FA58C"/>
</dbReference>
<dbReference type="SUPFAM" id="SSF54695">
    <property type="entry name" value="POZ domain"/>
    <property type="match status" value="2"/>
</dbReference>
<dbReference type="InterPro" id="IPR022041">
    <property type="entry name" value="Methyltransf_FA"/>
</dbReference>
<comment type="caution">
    <text evidence="4">The sequence shown here is derived from an EMBL/GenBank/DDBJ whole genome shotgun (WGS) entry which is preliminary data.</text>
</comment>
<dbReference type="InterPro" id="IPR008979">
    <property type="entry name" value="Galactose-bd-like_sf"/>
</dbReference>
<evidence type="ECO:0000256" key="2">
    <source>
        <dbReference type="ARBA" id="ARBA00004906"/>
    </source>
</evidence>
<dbReference type="PANTHER" id="PTHR47457">
    <property type="entry name" value="OS05G0345500 PROTEIN"/>
    <property type="match status" value="1"/>
</dbReference>
<dbReference type="SMART" id="SM00225">
    <property type="entry name" value="BTB"/>
    <property type="match status" value="2"/>
</dbReference>
<evidence type="ECO:0000313" key="4">
    <source>
        <dbReference type="EMBL" id="KAH9297739.1"/>
    </source>
</evidence>
<proteinExistence type="predicted"/>
<keyword evidence="5" id="KW-1185">Reference proteome</keyword>
<dbReference type="PROSITE" id="PS50097">
    <property type="entry name" value="BTB"/>
    <property type="match status" value="2"/>
</dbReference>
<evidence type="ECO:0000259" key="3">
    <source>
        <dbReference type="PROSITE" id="PS50097"/>
    </source>
</evidence>
<dbReference type="Pfam" id="PF12248">
    <property type="entry name" value="Methyltransf_FA"/>
    <property type="match status" value="1"/>
</dbReference>
<dbReference type="InterPro" id="IPR000210">
    <property type="entry name" value="BTB/POZ_dom"/>
</dbReference>
<gene>
    <name evidence="4" type="ORF">KI387_029421</name>
</gene>
<name>A0AA38CIW9_TAXCH</name>
<dbReference type="AlphaFoldDB" id="A0AA38CIW9"/>